<dbReference type="InterPro" id="IPR015943">
    <property type="entry name" value="WD40/YVTN_repeat-like_dom_sf"/>
</dbReference>
<dbReference type="PRINTS" id="PR00320">
    <property type="entry name" value="GPROTEINBRPT"/>
</dbReference>
<dbReference type="CDD" id="cd00200">
    <property type="entry name" value="WD40"/>
    <property type="match status" value="1"/>
</dbReference>
<organism evidence="6 7">
    <name type="scientific">Hypsibius exemplaris</name>
    <name type="common">Freshwater tardigrade</name>
    <dbReference type="NCBI Taxonomy" id="2072580"/>
    <lineage>
        <taxon>Eukaryota</taxon>
        <taxon>Metazoa</taxon>
        <taxon>Ecdysozoa</taxon>
        <taxon>Tardigrada</taxon>
        <taxon>Eutardigrada</taxon>
        <taxon>Parachela</taxon>
        <taxon>Hypsibioidea</taxon>
        <taxon>Hypsibiidae</taxon>
        <taxon>Hypsibius</taxon>
    </lineage>
</organism>
<accession>A0A1W0X2F3</accession>
<dbReference type="Proteomes" id="UP000192578">
    <property type="component" value="Unassembled WGS sequence"/>
</dbReference>
<dbReference type="SUPFAM" id="SSF50978">
    <property type="entry name" value="WD40 repeat-like"/>
    <property type="match status" value="1"/>
</dbReference>
<dbReference type="InterPro" id="IPR019775">
    <property type="entry name" value="WD40_repeat_CS"/>
</dbReference>
<dbReference type="Gene3D" id="2.130.10.10">
    <property type="entry name" value="YVTN repeat-like/Quinoprotein amine dehydrogenase"/>
    <property type="match status" value="2"/>
</dbReference>
<comment type="caution">
    <text evidence="6">The sequence shown here is derived from an EMBL/GenBank/DDBJ whole genome shotgun (WGS) entry which is preliminary data.</text>
</comment>
<dbReference type="AlphaFoldDB" id="A0A1W0X2F3"/>
<dbReference type="PROSITE" id="PS00678">
    <property type="entry name" value="WD_REPEATS_1"/>
    <property type="match status" value="1"/>
</dbReference>
<evidence type="ECO:0000256" key="3">
    <source>
        <dbReference type="PROSITE-ProRule" id="PRU00221"/>
    </source>
</evidence>
<feature type="region of interest" description="Disordered" evidence="5">
    <location>
        <begin position="315"/>
        <end position="343"/>
    </location>
</feature>
<name>A0A1W0X2F3_HYPEX</name>
<dbReference type="InterPro" id="IPR020472">
    <property type="entry name" value="WD40_PAC1"/>
</dbReference>
<dbReference type="InterPro" id="IPR053299">
    <property type="entry name" value="ASTRA_WD_repeat"/>
</dbReference>
<keyword evidence="4" id="KW-0175">Coiled coil</keyword>
<evidence type="ECO:0000256" key="1">
    <source>
        <dbReference type="ARBA" id="ARBA00022574"/>
    </source>
</evidence>
<gene>
    <name evidence="6" type="ORF">BV898_04414</name>
</gene>
<evidence type="ECO:0000256" key="2">
    <source>
        <dbReference type="ARBA" id="ARBA00022737"/>
    </source>
</evidence>
<proteinExistence type="predicted"/>
<sequence>MPTSAPSAAAAEKTALRTSLSRPDSFLSQQQPTLGMPTLITVEASPSMPFKFSSAAATSGSDLSKDRLIQLLGSVEDEYDKVIKENAQLKAQIASMSTKAALGADTTSSSAYYNSGGGQASGSAGTSHLLTRSMTGSKSTLGAAAASSQMVPAGGAPDDTHSPPQLSSVDASLHKLKILKEEQLQKFKTSRRKIVSATSAKLRNVPTTEAQMVRSYAKHCDGVWDVAVPRVSNSAASYPYNIMGTVSADRTACVWNVRSGHCLMQYQGHDGAVNSLRFMPNRVSPGDSVLCLTASGDQTAHIWKINSAQLASKDAGNAGAAGEDGDRGGINQDGEGSGAGINHPVRPGKMLVNFPLMVLRSHTNTVTCADWITGGDQVITASSDRSAIVFDVETGDNLNTFAGHDDELTFVSVCRPQKLFLTCSKDATFRLWDLREPNLQSVSVFQGHSDAVNCAVFTPNGDSIVSGGDDKVLRVWDMRNMRAPKASVRMDGGINRISISDSLVVAVPLDNRCVGLYSLPTGKLTRLPRTKREGHQRMVTAATWCDDHPTSTQGSSAGTDVNLLTCGFDRQVLGWKVGLV</sequence>
<dbReference type="PROSITE" id="PS50294">
    <property type="entry name" value="WD_REPEATS_REGION"/>
    <property type="match status" value="2"/>
</dbReference>
<dbReference type="InterPro" id="IPR001680">
    <property type="entry name" value="WD40_rpt"/>
</dbReference>
<evidence type="ECO:0000313" key="7">
    <source>
        <dbReference type="Proteomes" id="UP000192578"/>
    </source>
</evidence>
<dbReference type="PROSITE" id="PS50082">
    <property type="entry name" value="WD_REPEATS_2"/>
    <property type="match status" value="4"/>
</dbReference>
<feature type="coiled-coil region" evidence="4">
    <location>
        <begin position="72"/>
        <end position="99"/>
    </location>
</feature>
<evidence type="ECO:0000313" key="6">
    <source>
        <dbReference type="EMBL" id="OQV21512.1"/>
    </source>
</evidence>
<dbReference type="InterPro" id="IPR036322">
    <property type="entry name" value="WD40_repeat_dom_sf"/>
</dbReference>
<dbReference type="PANTHER" id="PTHR44156">
    <property type="entry name" value="SUPERNUMERARY LIMBS, ISOFORM B-RELATED"/>
    <property type="match status" value="1"/>
</dbReference>
<feature type="compositionally biased region" description="Polar residues" evidence="5">
    <location>
        <begin position="16"/>
        <end position="32"/>
    </location>
</feature>
<reference evidence="7" key="1">
    <citation type="submission" date="2017-01" db="EMBL/GenBank/DDBJ databases">
        <title>Comparative genomics of anhydrobiosis in the tardigrade Hypsibius dujardini.</title>
        <authorList>
            <person name="Yoshida Y."/>
            <person name="Koutsovoulos G."/>
            <person name="Laetsch D."/>
            <person name="Stevens L."/>
            <person name="Kumar S."/>
            <person name="Horikawa D."/>
            <person name="Ishino K."/>
            <person name="Komine S."/>
            <person name="Tomita M."/>
            <person name="Blaxter M."/>
            <person name="Arakawa K."/>
        </authorList>
    </citation>
    <scope>NUCLEOTIDE SEQUENCE [LARGE SCALE GENOMIC DNA]</scope>
    <source>
        <strain evidence="7">Z151</strain>
    </source>
</reference>
<feature type="compositionally biased region" description="Polar residues" evidence="5">
    <location>
        <begin position="141"/>
        <end position="150"/>
    </location>
</feature>
<dbReference type="Pfam" id="PF00400">
    <property type="entry name" value="WD40"/>
    <property type="match status" value="4"/>
</dbReference>
<dbReference type="EMBL" id="MTYJ01000022">
    <property type="protein sequence ID" value="OQV21512.1"/>
    <property type="molecule type" value="Genomic_DNA"/>
</dbReference>
<dbReference type="SMART" id="SM00320">
    <property type="entry name" value="WD40"/>
    <property type="match status" value="6"/>
</dbReference>
<feature type="compositionally biased region" description="Low complexity" evidence="5">
    <location>
        <begin position="1"/>
        <end position="13"/>
    </location>
</feature>
<feature type="repeat" description="WD" evidence="3">
    <location>
        <begin position="359"/>
        <end position="400"/>
    </location>
</feature>
<feature type="region of interest" description="Disordered" evidence="5">
    <location>
        <begin position="141"/>
        <end position="167"/>
    </location>
</feature>
<feature type="repeat" description="WD" evidence="3">
    <location>
        <begin position="445"/>
        <end position="486"/>
    </location>
</feature>
<evidence type="ECO:0000256" key="4">
    <source>
        <dbReference type="SAM" id="Coils"/>
    </source>
</evidence>
<dbReference type="OrthoDB" id="9984207at2759"/>
<feature type="region of interest" description="Disordered" evidence="5">
    <location>
        <begin position="1"/>
        <end position="32"/>
    </location>
</feature>
<protein>
    <submittedName>
        <fullName evidence="6">WD repeat-containing protein 37</fullName>
    </submittedName>
</protein>
<feature type="repeat" description="WD" evidence="3">
    <location>
        <begin position="401"/>
        <end position="442"/>
    </location>
</feature>
<keyword evidence="2" id="KW-0677">Repeat</keyword>
<feature type="repeat" description="WD" evidence="3">
    <location>
        <begin position="266"/>
        <end position="313"/>
    </location>
</feature>
<keyword evidence="1 3" id="KW-0853">WD repeat</keyword>
<keyword evidence="7" id="KW-1185">Reference proteome</keyword>
<evidence type="ECO:0000256" key="5">
    <source>
        <dbReference type="SAM" id="MobiDB-lite"/>
    </source>
</evidence>